<evidence type="ECO:0000313" key="4">
    <source>
        <dbReference type="Proteomes" id="UP000035199"/>
    </source>
</evidence>
<reference evidence="3 4" key="1">
    <citation type="journal article" date="2015" name="Genome Announc.">
        <title>Complete Genome Sequence of the Type Strain Corynebacterium mustelae DSM 45274, Isolated from Various Tissues of a Male Ferret with Lethal Sepsis.</title>
        <authorList>
            <person name="Ruckert C."/>
            <person name="Eimer J."/>
            <person name="Winkler A."/>
            <person name="Tauch A."/>
        </authorList>
    </citation>
    <scope>NUCLEOTIDE SEQUENCE [LARGE SCALE GENOMIC DNA]</scope>
    <source>
        <strain evidence="3 4">DSM 45274</strain>
    </source>
</reference>
<keyword evidence="4" id="KW-1185">Reference proteome</keyword>
<evidence type="ECO:0000313" key="3">
    <source>
        <dbReference type="EMBL" id="AKK07308.1"/>
    </source>
</evidence>
<dbReference type="Pfam" id="PF00866">
    <property type="entry name" value="Ring_hydroxyl_B"/>
    <property type="match status" value="1"/>
</dbReference>
<dbReference type="InterPro" id="IPR032710">
    <property type="entry name" value="NTF2-like_dom_sf"/>
</dbReference>
<dbReference type="InterPro" id="IPR000391">
    <property type="entry name" value="Rng_hydr_dOase-bsu"/>
</dbReference>
<name>A0A0G3H643_9CORY</name>
<dbReference type="SUPFAM" id="SSF54427">
    <property type="entry name" value="NTF2-like"/>
    <property type="match status" value="1"/>
</dbReference>
<dbReference type="OrthoDB" id="3212009at2"/>
<dbReference type="PATRIC" id="fig|571915.4.peg.3240"/>
<comment type="similarity">
    <text evidence="1">Belongs to the bacterial ring-hydroxylating dioxygenase beta subunit family.</text>
</comment>
<keyword evidence="3" id="KW-0223">Dioxygenase</keyword>
<evidence type="ECO:0000256" key="2">
    <source>
        <dbReference type="ARBA" id="ARBA00023002"/>
    </source>
</evidence>
<dbReference type="GO" id="GO:0051213">
    <property type="term" value="F:dioxygenase activity"/>
    <property type="evidence" value="ECO:0007669"/>
    <property type="project" value="UniProtKB-KW"/>
</dbReference>
<sequence length="186" mass="22197">MTDYLRREDITVGDRVNSEIYYEIQNLYYDEADLLDEGRYVDWLERFDDDLYYWSPTRTNRLRRQQALAIAAPDEAAFYDETKDSLAWRIRRFDSGMAWAEDPPSRTRHLITNLSVRHAEDPNGNQLLEVRSNFLVWRTRLENERDIFAGTRTDLLRKTDAGYKIFDRRILLDINVLPSKNISTFF</sequence>
<proteinExistence type="inferred from homology"/>
<reference evidence="4" key="2">
    <citation type="submission" date="2015-05" db="EMBL/GenBank/DDBJ databases">
        <title>Complete genome sequence of Corynebacterium mustelae DSM 45274, isolated from various tissues of a male ferret with lethal sepsis.</title>
        <authorList>
            <person name="Ruckert C."/>
            <person name="Albersmeier A."/>
            <person name="Winkler A."/>
            <person name="Tauch A."/>
        </authorList>
    </citation>
    <scope>NUCLEOTIDE SEQUENCE [LARGE SCALE GENOMIC DNA]</scope>
    <source>
        <strain evidence="4">DSM 45274</strain>
    </source>
</reference>
<dbReference type="RefSeq" id="WP_047263163.1">
    <property type="nucleotide sequence ID" value="NZ_CP011542.1"/>
</dbReference>
<dbReference type="STRING" id="571915.CMUST_15095"/>
<dbReference type="EMBL" id="CP011542">
    <property type="protein sequence ID" value="AKK07308.1"/>
    <property type="molecule type" value="Genomic_DNA"/>
</dbReference>
<dbReference type="CDD" id="cd00667">
    <property type="entry name" value="ring_hydroxylating_dioxygenases_beta"/>
    <property type="match status" value="1"/>
</dbReference>
<accession>A0A0G3H643</accession>
<dbReference type="Gene3D" id="3.10.450.50">
    <property type="match status" value="1"/>
</dbReference>
<dbReference type="AlphaFoldDB" id="A0A0G3H643"/>
<dbReference type="NCBIfam" id="NF007479">
    <property type="entry name" value="PRK10069.1"/>
    <property type="match status" value="1"/>
</dbReference>
<evidence type="ECO:0000256" key="1">
    <source>
        <dbReference type="ARBA" id="ARBA00009570"/>
    </source>
</evidence>
<dbReference type="KEGG" id="cmv:CMUST_15095"/>
<dbReference type="PANTHER" id="PTHR41534:SF2">
    <property type="entry name" value="3-PHENYLPROPIONATE_CINNAMIC ACID DIOXYGENASE SUBUNIT BETA"/>
    <property type="match status" value="1"/>
</dbReference>
<dbReference type="GO" id="GO:0019380">
    <property type="term" value="P:3-phenylpropionate catabolic process"/>
    <property type="evidence" value="ECO:0007669"/>
    <property type="project" value="TreeGrafter"/>
</dbReference>
<protein>
    <submittedName>
        <fullName evidence="3">Small subunit of phenylpropionate dioxygenase</fullName>
    </submittedName>
</protein>
<gene>
    <name evidence="3" type="ORF">CMUST_15095</name>
</gene>
<dbReference type="PANTHER" id="PTHR41534">
    <property type="entry name" value="BLR3401 PROTEIN"/>
    <property type="match status" value="1"/>
</dbReference>
<keyword evidence="2" id="KW-0560">Oxidoreductase</keyword>
<organism evidence="3 4">
    <name type="scientific">Corynebacterium mustelae</name>
    <dbReference type="NCBI Taxonomy" id="571915"/>
    <lineage>
        <taxon>Bacteria</taxon>
        <taxon>Bacillati</taxon>
        <taxon>Actinomycetota</taxon>
        <taxon>Actinomycetes</taxon>
        <taxon>Mycobacteriales</taxon>
        <taxon>Corynebacteriaceae</taxon>
        <taxon>Corynebacterium</taxon>
    </lineage>
</organism>
<dbReference type="Proteomes" id="UP000035199">
    <property type="component" value="Chromosome"/>
</dbReference>